<feature type="transmembrane region" description="Helical" evidence="1">
    <location>
        <begin position="103"/>
        <end position="124"/>
    </location>
</feature>
<dbReference type="HOGENOM" id="CLU_1741948_0_0_1"/>
<evidence type="ECO:0000313" key="3">
    <source>
        <dbReference type="Proteomes" id="UP000011081"/>
    </source>
</evidence>
<gene>
    <name evidence="2" type="ORF">VCUG_00976</name>
</gene>
<dbReference type="Proteomes" id="UP000011081">
    <property type="component" value="Unassembled WGS sequence"/>
</dbReference>
<keyword evidence="3" id="KW-1185">Reference proteome</keyword>
<keyword evidence="1" id="KW-0472">Membrane</keyword>
<organism evidence="2 3">
    <name type="scientific">Vavraia culicis (isolate floridensis)</name>
    <name type="common">Microsporidian parasite</name>
    <dbReference type="NCBI Taxonomy" id="948595"/>
    <lineage>
        <taxon>Eukaryota</taxon>
        <taxon>Fungi</taxon>
        <taxon>Fungi incertae sedis</taxon>
        <taxon>Microsporidia</taxon>
        <taxon>Pleistophoridae</taxon>
        <taxon>Vavraia</taxon>
    </lineage>
</organism>
<dbReference type="RefSeq" id="XP_008073997.1">
    <property type="nucleotide sequence ID" value="XM_008075806.1"/>
</dbReference>
<keyword evidence="1" id="KW-1133">Transmembrane helix</keyword>
<protein>
    <submittedName>
        <fullName evidence="2">Uncharacterized protein</fullName>
    </submittedName>
</protein>
<accession>L2GWS9</accession>
<keyword evidence="1" id="KW-0812">Transmembrane</keyword>
<evidence type="ECO:0000313" key="2">
    <source>
        <dbReference type="EMBL" id="ELA47545.1"/>
    </source>
</evidence>
<reference evidence="3" key="1">
    <citation type="submission" date="2011-03" db="EMBL/GenBank/DDBJ databases">
        <title>The genome sequence of Vavraia culicis strain floridensis.</title>
        <authorList>
            <consortium name="The Broad Institute Genome Sequencing Platform"/>
            <person name="Cuomo C."/>
            <person name="Becnel J."/>
            <person name="Sanscrainte N."/>
            <person name="Young S.K."/>
            <person name="Zeng Q."/>
            <person name="Gargeya S."/>
            <person name="Fitzgerald M."/>
            <person name="Haas B."/>
            <person name="Abouelleil A."/>
            <person name="Alvarado L."/>
            <person name="Arachchi H.M."/>
            <person name="Berlin A."/>
            <person name="Chapman S.B."/>
            <person name="Gearin G."/>
            <person name="Goldberg J."/>
            <person name="Griggs A."/>
            <person name="Gujja S."/>
            <person name="Hansen M."/>
            <person name="Heiman D."/>
            <person name="Howarth C."/>
            <person name="Larimer J."/>
            <person name="Lui A."/>
            <person name="MacDonald P.J.P."/>
            <person name="McCowen C."/>
            <person name="Montmayeur A."/>
            <person name="Murphy C."/>
            <person name="Neiman D."/>
            <person name="Pearson M."/>
            <person name="Priest M."/>
            <person name="Roberts A."/>
            <person name="Saif S."/>
            <person name="Shea T."/>
            <person name="Sisk P."/>
            <person name="Stolte C."/>
            <person name="Sykes S."/>
            <person name="Wortman J."/>
            <person name="Nusbaum C."/>
            <person name="Birren B."/>
        </authorList>
    </citation>
    <scope>NUCLEOTIDE SEQUENCE [LARGE SCALE GENOMIC DNA]</scope>
    <source>
        <strain evidence="3">floridensis</strain>
    </source>
</reference>
<name>L2GWS9_VAVCU</name>
<dbReference type="EMBL" id="GL877416">
    <property type="protein sequence ID" value="ELA47545.1"/>
    <property type="molecule type" value="Genomic_DNA"/>
</dbReference>
<dbReference type="VEuPathDB" id="MicrosporidiaDB:VCUG_00976"/>
<evidence type="ECO:0000256" key="1">
    <source>
        <dbReference type="SAM" id="Phobius"/>
    </source>
</evidence>
<dbReference type="GeneID" id="19878859"/>
<proteinExistence type="predicted"/>
<dbReference type="AlphaFoldDB" id="L2GWS9"/>
<sequence>MQPLIPFTTYLNLLRRAAVLLGGFHRRSLRSSFSKFVLCLCCRYTLLRAVFTIRIKFTISYPHESHRVYFVVAMGTNHRFATNPFFCWSGVEHSTSPGHCGPVHYLLVIWFSSLANFYCIYALLCRRPRESHTVLPNVNKLLVMEQGIAE</sequence>
<dbReference type="InParanoid" id="L2GWS9"/>